<comment type="caution">
    <text evidence="2">The sequence shown here is derived from an EMBL/GenBank/DDBJ whole genome shotgun (WGS) entry which is preliminary data.</text>
</comment>
<dbReference type="InterPro" id="IPR008579">
    <property type="entry name" value="UGlyAH_Cupin_dom"/>
</dbReference>
<protein>
    <submittedName>
        <fullName evidence="2">Cupin domain-containing protein</fullName>
    </submittedName>
</protein>
<dbReference type="RefSeq" id="WP_394303898.1">
    <property type="nucleotide sequence ID" value="NZ_JBHMQT010000059.1"/>
</dbReference>
<dbReference type="InterPro" id="IPR014710">
    <property type="entry name" value="RmlC-like_jellyroll"/>
</dbReference>
<sequence>MNATGTQMSGDRLLNVDLFAGPLLDDEPSDAEPRTVTTPMTAFKDIEVGVWDIARGTATDTEVDEIFLILAGAGRVTFEDGSSIDLRPGVLVQLMAGDRTTWVIDEPLRKLYLA</sequence>
<dbReference type="Pfam" id="PF05899">
    <property type="entry name" value="Cupin_3"/>
    <property type="match status" value="1"/>
</dbReference>
<dbReference type="Proteomes" id="UP001589870">
    <property type="component" value="Unassembled WGS sequence"/>
</dbReference>
<organism evidence="2 3">
    <name type="scientific">Sphaerimonospora cavernae</name>
    <dbReference type="NCBI Taxonomy" id="1740611"/>
    <lineage>
        <taxon>Bacteria</taxon>
        <taxon>Bacillati</taxon>
        <taxon>Actinomycetota</taxon>
        <taxon>Actinomycetes</taxon>
        <taxon>Streptosporangiales</taxon>
        <taxon>Streptosporangiaceae</taxon>
        <taxon>Sphaerimonospora</taxon>
    </lineage>
</organism>
<dbReference type="SUPFAM" id="SSF51182">
    <property type="entry name" value="RmlC-like cupins"/>
    <property type="match status" value="1"/>
</dbReference>
<name>A0ABV6UCP1_9ACTN</name>
<reference evidence="2 3" key="1">
    <citation type="submission" date="2024-09" db="EMBL/GenBank/DDBJ databases">
        <authorList>
            <person name="Sun Q."/>
            <person name="Mori K."/>
        </authorList>
    </citation>
    <scope>NUCLEOTIDE SEQUENCE [LARGE SCALE GENOMIC DNA]</scope>
    <source>
        <strain evidence="2 3">TBRC 1851</strain>
    </source>
</reference>
<evidence type="ECO:0000313" key="2">
    <source>
        <dbReference type="EMBL" id="MFC0865893.1"/>
    </source>
</evidence>
<proteinExistence type="predicted"/>
<dbReference type="EMBL" id="JBHMQT010000059">
    <property type="protein sequence ID" value="MFC0865893.1"/>
    <property type="molecule type" value="Genomic_DNA"/>
</dbReference>
<accession>A0ABV6UCP1</accession>
<evidence type="ECO:0000259" key="1">
    <source>
        <dbReference type="Pfam" id="PF05899"/>
    </source>
</evidence>
<dbReference type="InterPro" id="IPR011051">
    <property type="entry name" value="RmlC_Cupin_sf"/>
</dbReference>
<gene>
    <name evidence="2" type="ORF">ACFHYQ_26695</name>
</gene>
<feature type="domain" description="(S)-ureidoglycine aminohydrolase cupin" evidence="1">
    <location>
        <begin position="47"/>
        <end position="112"/>
    </location>
</feature>
<keyword evidence="3" id="KW-1185">Reference proteome</keyword>
<evidence type="ECO:0000313" key="3">
    <source>
        <dbReference type="Proteomes" id="UP001589870"/>
    </source>
</evidence>
<dbReference type="Gene3D" id="2.60.120.10">
    <property type="entry name" value="Jelly Rolls"/>
    <property type="match status" value="1"/>
</dbReference>